<dbReference type="Gene3D" id="2.40.50.140">
    <property type="entry name" value="Nucleic acid-binding proteins"/>
    <property type="match status" value="1"/>
</dbReference>
<reference evidence="2" key="1">
    <citation type="submission" date="2023-06" db="EMBL/GenBank/DDBJ databases">
        <title>Genome-scale phylogeny and comparative genomics of the fungal order Sordariales.</title>
        <authorList>
            <consortium name="Lawrence Berkeley National Laboratory"/>
            <person name="Hensen N."/>
            <person name="Bonometti L."/>
            <person name="Westerberg I."/>
            <person name="Brannstrom I.O."/>
            <person name="Guillou S."/>
            <person name="Cros-Aarteil S."/>
            <person name="Calhoun S."/>
            <person name="Haridas S."/>
            <person name="Kuo A."/>
            <person name="Mondo S."/>
            <person name="Pangilinan J."/>
            <person name="Riley R."/>
            <person name="Labutti K."/>
            <person name="Andreopoulos B."/>
            <person name="Lipzen A."/>
            <person name="Chen C."/>
            <person name="Yanf M."/>
            <person name="Daum C."/>
            <person name="Ng V."/>
            <person name="Clum A."/>
            <person name="Steindorff A."/>
            <person name="Ohm R."/>
            <person name="Martin F."/>
            <person name="Silar P."/>
            <person name="Natvig D."/>
            <person name="Lalanne C."/>
            <person name="Gautier V."/>
            <person name="Ament-Velasquez S.L."/>
            <person name="Kruys A."/>
            <person name="Hutchinson M.I."/>
            <person name="Powell A.J."/>
            <person name="Barry K."/>
            <person name="Miller A.N."/>
            <person name="Grigoriev I.V."/>
            <person name="Debuchy R."/>
            <person name="Gladieux P."/>
            <person name="Thoren M.H."/>
            <person name="Johannesson H."/>
        </authorList>
    </citation>
    <scope>NUCLEOTIDE SEQUENCE</scope>
    <source>
        <strain evidence="2">CBS 540.89</strain>
    </source>
</reference>
<dbReference type="AlphaFoldDB" id="A0AA40BNJ0"/>
<dbReference type="InterPro" id="IPR012340">
    <property type="entry name" value="NA-bd_OB-fold"/>
</dbReference>
<feature type="region of interest" description="Disordered" evidence="1">
    <location>
        <begin position="28"/>
        <end position="56"/>
    </location>
</feature>
<dbReference type="Proteomes" id="UP001172159">
    <property type="component" value="Unassembled WGS sequence"/>
</dbReference>
<organism evidence="2 3">
    <name type="scientific">Apiosordaria backusii</name>
    <dbReference type="NCBI Taxonomy" id="314023"/>
    <lineage>
        <taxon>Eukaryota</taxon>
        <taxon>Fungi</taxon>
        <taxon>Dikarya</taxon>
        <taxon>Ascomycota</taxon>
        <taxon>Pezizomycotina</taxon>
        <taxon>Sordariomycetes</taxon>
        <taxon>Sordariomycetidae</taxon>
        <taxon>Sordariales</taxon>
        <taxon>Lasiosphaeriaceae</taxon>
        <taxon>Apiosordaria</taxon>
    </lineage>
</organism>
<comment type="caution">
    <text evidence="2">The sequence shown here is derived from an EMBL/GenBank/DDBJ whole genome shotgun (WGS) entry which is preliminary data.</text>
</comment>
<evidence type="ECO:0000313" key="2">
    <source>
        <dbReference type="EMBL" id="KAK0737514.1"/>
    </source>
</evidence>
<accession>A0AA40BNJ0</accession>
<evidence type="ECO:0000256" key="1">
    <source>
        <dbReference type="SAM" id="MobiDB-lite"/>
    </source>
</evidence>
<proteinExistence type="predicted"/>
<gene>
    <name evidence="2" type="ORF">B0T21DRAFT_410958</name>
</gene>
<feature type="compositionally biased region" description="Low complexity" evidence="1">
    <location>
        <begin position="30"/>
        <end position="41"/>
    </location>
</feature>
<protein>
    <submittedName>
        <fullName evidence="2">Uncharacterized protein</fullName>
    </submittedName>
</protein>
<feature type="compositionally biased region" description="Basic and acidic residues" evidence="1">
    <location>
        <begin position="42"/>
        <end position="56"/>
    </location>
</feature>
<keyword evidence="3" id="KW-1185">Reference proteome</keyword>
<sequence length="122" mass="13381">MYQRRSGSVAQALLATLKRDAAKAKRAAERAAATTQASAAAAEDHATDNYGQETHETKLSADAIEISLKTPNDERLGKKVKLRAFLQNARMQGAKMTFVVYLNLPSVHLAAYFPRTPKRLLP</sequence>
<dbReference type="EMBL" id="JAUKTV010000005">
    <property type="protein sequence ID" value="KAK0737514.1"/>
    <property type="molecule type" value="Genomic_DNA"/>
</dbReference>
<evidence type="ECO:0000313" key="3">
    <source>
        <dbReference type="Proteomes" id="UP001172159"/>
    </source>
</evidence>
<name>A0AA40BNJ0_9PEZI</name>